<dbReference type="EMBL" id="OBQD01000004">
    <property type="protein sequence ID" value="SOC37769.1"/>
    <property type="molecule type" value="Genomic_DNA"/>
</dbReference>
<evidence type="ECO:0000313" key="1">
    <source>
        <dbReference type="EMBL" id="SOC37769.1"/>
    </source>
</evidence>
<name>A0A285U7H3_9HYPH</name>
<dbReference type="OrthoDB" id="8117464at2"/>
<protein>
    <submittedName>
        <fullName evidence="1">Uncharacterized protein</fullName>
    </submittedName>
</protein>
<sequence length="71" mass="8064">MLATVEPNPSGSSRPESVFISWLLWQPRGADLAAEAMKELTKLAPYKDRDPDIVRLRSFFEQLAGRRGRPH</sequence>
<dbReference type="RefSeq" id="WP_097137924.1">
    <property type="nucleotide sequence ID" value="NZ_OBQD01000004.1"/>
</dbReference>
<reference evidence="1 2" key="1">
    <citation type="submission" date="2017-08" db="EMBL/GenBank/DDBJ databases">
        <authorList>
            <person name="de Groot N.N."/>
        </authorList>
    </citation>
    <scope>NUCLEOTIDE SEQUENCE [LARGE SCALE GENOMIC DNA]</scope>
    <source>
        <strain evidence="1 2">JC85</strain>
    </source>
</reference>
<accession>A0A285U7H3</accession>
<dbReference type="AlphaFoldDB" id="A0A285U7H3"/>
<organism evidence="1 2">
    <name type="scientific">Rhizobium subbaraonis</name>
    <dbReference type="NCBI Taxonomy" id="908946"/>
    <lineage>
        <taxon>Bacteria</taxon>
        <taxon>Pseudomonadati</taxon>
        <taxon>Pseudomonadota</taxon>
        <taxon>Alphaproteobacteria</taxon>
        <taxon>Hyphomicrobiales</taxon>
        <taxon>Rhizobiaceae</taxon>
        <taxon>Rhizobium/Agrobacterium group</taxon>
        <taxon>Rhizobium</taxon>
    </lineage>
</organism>
<keyword evidence="2" id="KW-1185">Reference proteome</keyword>
<gene>
    <name evidence="1" type="ORF">SAMN05892877_104289</name>
</gene>
<evidence type="ECO:0000313" key="2">
    <source>
        <dbReference type="Proteomes" id="UP000219167"/>
    </source>
</evidence>
<proteinExistence type="predicted"/>
<dbReference type="Proteomes" id="UP000219167">
    <property type="component" value="Unassembled WGS sequence"/>
</dbReference>